<protein>
    <submittedName>
        <fullName evidence="1">Copper transporter</fullName>
    </submittedName>
</protein>
<dbReference type="InterPro" id="IPR021522">
    <property type="entry name" value="MctB"/>
</dbReference>
<sequence length="312" mass="31612">MIDFRYHLVSIVSIFLALAVGIVLGAGPLKEDLGNTLTSEVRNLRADKATLRTQLDLAERGTQARDEFTTASNRSLLASRLTDQTVAVLVLPGADAGLVKSTTETLIAAGAKIGSSVQVQDAWVDPEKASFRSSLGQQLASQVGVPLDAEGDVLDTVLARSILTKAGSASTGAAAALEVMRTGDLIKYSSEAVTPASVAVVVAGPVTGSDAAARTARATALAQLAVAVDGAGAGAVLTGTSAVPGATNVTSVVTTVRDDNDMTDVLSTVDDGELPMGQASVVFGILEQEAGKAGQYGLSGDATASFPQLATK</sequence>
<gene>
    <name evidence="1" type="ORF">GCM10009867_00090</name>
</gene>
<evidence type="ECO:0000313" key="1">
    <source>
        <dbReference type="EMBL" id="GAA2729891.1"/>
    </source>
</evidence>
<dbReference type="Proteomes" id="UP001501326">
    <property type="component" value="Unassembled WGS sequence"/>
</dbReference>
<dbReference type="Pfam" id="PF11382">
    <property type="entry name" value="MctB"/>
    <property type="match status" value="1"/>
</dbReference>
<reference evidence="2" key="1">
    <citation type="journal article" date="2019" name="Int. J. Syst. Evol. Microbiol.">
        <title>The Global Catalogue of Microorganisms (GCM) 10K type strain sequencing project: providing services to taxonomists for standard genome sequencing and annotation.</title>
        <authorList>
            <consortium name="The Broad Institute Genomics Platform"/>
            <consortium name="The Broad Institute Genome Sequencing Center for Infectious Disease"/>
            <person name="Wu L."/>
            <person name="Ma J."/>
        </authorList>
    </citation>
    <scope>NUCLEOTIDE SEQUENCE [LARGE SCALE GENOMIC DNA]</scope>
    <source>
        <strain evidence="2">JCM 16378</strain>
    </source>
</reference>
<evidence type="ECO:0000313" key="2">
    <source>
        <dbReference type="Proteomes" id="UP001501326"/>
    </source>
</evidence>
<keyword evidence="2" id="KW-1185">Reference proteome</keyword>
<accession>A0ABP6GVQ2</accession>
<dbReference type="RefSeq" id="WP_344189029.1">
    <property type="nucleotide sequence ID" value="NZ_BAAARN010000001.1"/>
</dbReference>
<name>A0ABP6GVQ2_9MICO</name>
<organism evidence="1 2">
    <name type="scientific">Pedococcus aerophilus</name>
    <dbReference type="NCBI Taxonomy" id="436356"/>
    <lineage>
        <taxon>Bacteria</taxon>
        <taxon>Bacillati</taxon>
        <taxon>Actinomycetota</taxon>
        <taxon>Actinomycetes</taxon>
        <taxon>Micrococcales</taxon>
        <taxon>Intrasporangiaceae</taxon>
        <taxon>Pedococcus</taxon>
    </lineage>
</organism>
<dbReference type="EMBL" id="BAAARN010000001">
    <property type="protein sequence ID" value="GAA2729891.1"/>
    <property type="molecule type" value="Genomic_DNA"/>
</dbReference>
<proteinExistence type="predicted"/>
<comment type="caution">
    <text evidence="1">The sequence shown here is derived from an EMBL/GenBank/DDBJ whole genome shotgun (WGS) entry which is preliminary data.</text>
</comment>